<dbReference type="EMBL" id="CAJNOO010000722">
    <property type="protein sequence ID" value="CAF1018800.1"/>
    <property type="molecule type" value="Genomic_DNA"/>
</dbReference>
<sequence length="151" mass="17771">MATATSKNFLKSKPPSIDVHHDYPTTSLNTEHFIDERYPTTYLDTIPSLMLEYPPSKLNTQPSRSRHSLRFRTQPVTLTEIYETEEENNIENDNQQESKTKVCNNNYNHLGHWTLMDNRQCTGRKKMSLKYFLKQQPLKTTQEELCETDEN</sequence>
<dbReference type="Proteomes" id="UP000663882">
    <property type="component" value="Unassembled WGS sequence"/>
</dbReference>
<organism evidence="1 3">
    <name type="scientific">Rotaria sordida</name>
    <dbReference type="NCBI Taxonomy" id="392033"/>
    <lineage>
        <taxon>Eukaryota</taxon>
        <taxon>Metazoa</taxon>
        <taxon>Spiralia</taxon>
        <taxon>Gnathifera</taxon>
        <taxon>Rotifera</taxon>
        <taxon>Eurotatoria</taxon>
        <taxon>Bdelloidea</taxon>
        <taxon>Philodinida</taxon>
        <taxon>Philodinidae</taxon>
        <taxon>Rotaria</taxon>
    </lineage>
</organism>
<evidence type="ECO:0000313" key="3">
    <source>
        <dbReference type="Proteomes" id="UP000663882"/>
    </source>
</evidence>
<proteinExistence type="predicted"/>
<name>A0A814I4Y4_9BILA</name>
<gene>
    <name evidence="2" type="ORF">OTI717_LOCUS5567</name>
    <name evidence="1" type="ORF">RFH988_LOCUS15091</name>
</gene>
<dbReference type="EMBL" id="CAJOAX010000367">
    <property type="protein sequence ID" value="CAF3576168.1"/>
    <property type="molecule type" value="Genomic_DNA"/>
</dbReference>
<evidence type="ECO:0000313" key="2">
    <source>
        <dbReference type="EMBL" id="CAF3576168.1"/>
    </source>
</evidence>
<accession>A0A814I4Y4</accession>
<evidence type="ECO:0000313" key="1">
    <source>
        <dbReference type="EMBL" id="CAF1018800.1"/>
    </source>
</evidence>
<comment type="caution">
    <text evidence="1">The sequence shown here is derived from an EMBL/GenBank/DDBJ whole genome shotgun (WGS) entry which is preliminary data.</text>
</comment>
<dbReference type="AlphaFoldDB" id="A0A814I4Y4"/>
<dbReference type="OrthoDB" id="10009306at2759"/>
<reference evidence="1" key="1">
    <citation type="submission" date="2021-02" db="EMBL/GenBank/DDBJ databases">
        <authorList>
            <person name="Nowell W R."/>
        </authorList>
    </citation>
    <scope>NUCLEOTIDE SEQUENCE</scope>
</reference>
<dbReference type="Proteomes" id="UP000663823">
    <property type="component" value="Unassembled WGS sequence"/>
</dbReference>
<protein>
    <submittedName>
        <fullName evidence="1">Uncharacterized protein</fullName>
    </submittedName>
</protein>